<feature type="signal peptide" evidence="2">
    <location>
        <begin position="1"/>
        <end position="24"/>
    </location>
</feature>
<evidence type="ECO:0000256" key="2">
    <source>
        <dbReference type="SAM" id="SignalP"/>
    </source>
</evidence>
<dbReference type="RefSeq" id="WP_122912046.1">
    <property type="nucleotide sequence ID" value="NZ_RHHT01000003.1"/>
</dbReference>
<keyword evidence="1" id="KW-0175">Coiled coil</keyword>
<keyword evidence="2" id="KW-0732">Signal</keyword>
<evidence type="ECO:0000313" key="4">
    <source>
        <dbReference type="Proteomes" id="UP000281915"/>
    </source>
</evidence>
<reference evidence="3 4" key="1">
    <citation type="submission" date="2018-10" db="EMBL/GenBank/DDBJ databases">
        <title>Phylogenomics of Brevibacillus.</title>
        <authorList>
            <person name="Dunlap C."/>
        </authorList>
    </citation>
    <scope>NUCLEOTIDE SEQUENCE [LARGE SCALE GENOMIC DNA]</scope>
    <source>
        <strain evidence="3 4">JCM 15085</strain>
    </source>
</reference>
<comment type="caution">
    <text evidence="3">The sequence shown here is derived from an EMBL/GenBank/DDBJ whole genome shotgun (WGS) entry which is preliminary data.</text>
</comment>
<accession>A0A3M8DE15</accession>
<organism evidence="3 4">
    <name type="scientific">Brevibacillus panacihumi</name>
    <dbReference type="NCBI Taxonomy" id="497735"/>
    <lineage>
        <taxon>Bacteria</taxon>
        <taxon>Bacillati</taxon>
        <taxon>Bacillota</taxon>
        <taxon>Bacilli</taxon>
        <taxon>Bacillales</taxon>
        <taxon>Paenibacillaceae</taxon>
        <taxon>Brevibacillus</taxon>
    </lineage>
</organism>
<feature type="chain" id="PRO_5038435571" evidence="2">
    <location>
        <begin position="25"/>
        <end position="265"/>
    </location>
</feature>
<evidence type="ECO:0000313" key="3">
    <source>
        <dbReference type="EMBL" id="RNB85535.1"/>
    </source>
</evidence>
<dbReference type="AlphaFoldDB" id="A0A3M8DE15"/>
<dbReference type="Proteomes" id="UP000281915">
    <property type="component" value="Unassembled WGS sequence"/>
</dbReference>
<sequence length="265" mass="30865">MKGFRFLLFFAAMSLLLMTTPIFANSNESHQFGVSIPTTQEFKDEDSDKKVQLREKRDFKVDEELERELKKLTNDITEKNGEVQFDENKYISLKDKKGKSFIVDKKYLKYLEDVSDIDLSESRATIPNIFENITKNEPAEEQQPTKEKILKDINSPDAIINSWCDGTGPIGDCRVETYKEERIVTKKQYLYSEWRPDIEIIGDIPVPIFKKVDICYILFDKYRTPRYRCDYQGCVTYVTGPKEYVGEFASPDMDCDDLPDVGQKF</sequence>
<evidence type="ECO:0000256" key="1">
    <source>
        <dbReference type="SAM" id="Coils"/>
    </source>
</evidence>
<protein>
    <submittedName>
        <fullName evidence="3">Uncharacterized protein</fullName>
    </submittedName>
</protein>
<name>A0A3M8DE15_9BACL</name>
<gene>
    <name evidence="3" type="ORF">EDM58_03115</name>
</gene>
<feature type="coiled-coil region" evidence="1">
    <location>
        <begin position="62"/>
        <end position="89"/>
    </location>
</feature>
<proteinExistence type="predicted"/>
<dbReference type="EMBL" id="RHHT01000003">
    <property type="protein sequence ID" value="RNB85535.1"/>
    <property type="molecule type" value="Genomic_DNA"/>
</dbReference>